<dbReference type="PANTHER" id="PTHR35562">
    <property type="entry name" value="DNA ENDONUCLEASE SMRA-RELATED"/>
    <property type="match status" value="1"/>
</dbReference>
<accession>A0A1T5AXP7</accession>
<proteinExistence type="predicted"/>
<feature type="domain" description="Smr" evidence="2">
    <location>
        <begin position="96"/>
        <end position="187"/>
    </location>
</feature>
<dbReference type="PANTHER" id="PTHR35562:SF2">
    <property type="entry name" value="DNA ENDONUCLEASE SMRA-RELATED"/>
    <property type="match status" value="1"/>
</dbReference>
<organism evidence="3 4">
    <name type="scientific">Rhizorhabdus histidinilytica</name>
    <dbReference type="NCBI Taxonomy" id="439228"/>
    <lineage>
        <taxon>Bacteria</taxon>
        <taxon>Pseudomonadati</taxon>
        <taxon>Pseudomonadota</taxon>
        <taxon>Alphaproteobacteria</taxon>
        <taxon>Sphingomonadales</taxon>
        <taxon>Sphingomonadaceae</taxon>
        <taxon>Rhizorhabdus</taxon>
    </lineage>
</organism>
<evidence type="ECO:0000313" key="3">
    <source>
        <dbReference type="EMBL" id="SKB39547.1"/>
    </source>
</evidence>
<gene>
    <name evidence="3" type="ORF">SAMN06295920_102292</name>
</gene>
<dbReference type="STRING" id="439228.SAMN06295920_102292"/>
<dbReference type="PROSITE" id="PS50828">
    <property type="entry name" value="SMR"/>
    <property type="match status" value="1"/>
</dbReference>
<dbReference type="SMART" id="SM00463">
    <property type="entry name" value="SMR"/>
    <property type="match status" value="1"/>
</dbReference>
<dbReference type="AlphaFoldDB" id="A0A1T5AXP7"/>
<evidence type="ECO:0000256" key="1">
    <source>
        <dbReference type="SAM" id="MobiDB-lite"/>
    </source>
</evidence>
<dbReference type="RefSeq" id="WP_079647045.1">
    <property type="nucleotide sequence ID" value="NZ_FUYM01000002.1"/>
</dbReference>
<keyword evidence="4" id="KW-1185">Reference proteome</keyword>
<keyword evidence="3" id="KW-0378">Hydrolase</keyword>
<dbReference type="EMBL" id="FUYM01000002">
    <property type="protein sequence ID" value="SKB39547.1"/>
    <property type="molecule type" value="Genomic_DNA"/>
</dbReference>
<dbReference type="Pfam" id="PF01713">
    <property type="entry name" value="Smr"/>
    <property type="match status" value="1"/>
</dbReference>
<evidence type="ECO:0000259" key="2">
    <source>
        <dbReference type="PROSITE" id="PS50828"/>
    </source>
</evidence>
<keyword evidence="3" id="KW-0540">Nuclease</keyword>
<dbReference type="GO" id="GO:0004519">
    <property type="term" value="F:endonuclease activity"/>
    <property type="evidence" value="ECO:0007669"/>
    <property type="project" value="UniProtKB-KW"/>
</dbReference>
<dbReference type="OrthoDB" id="7165597at2"/>
<sequence length="195" mass="21298">MTRRLDPDEAALWQRVTATVRPIARRTSKPSSTDSGAGNAPVPPSPSSAVAKKGRVPPLRVPAATPVTQQKPLADSLDGGWDRRLRRGVTQPDWTIDLHGHTLDSAQRLLDRVLDQAVAEGIRVLLLITGKPPRDDDRGLDGRPRRGLIRASIGSWLQSSRHAARIAAVRNAHPRHGGTGALYLILRRDREDGVR</sequence>
<evidence type="ECO:0000313" key="4">
    <source>
        <dbReference type="Proteomes" id="UP000189818"/>
    </source>
</evidence>
<dbReference type="Proteomes" id="UP000189818">
    <property type="component" value="Unassembled WGS sequence"/>
</dbReference>
<dbReference type="SUPFAM" id="SSF160443">
    <property type="entry name" value="SMR domain-like"/>
    <property type="match status" value="1"/>
</dbReference>
<protein>
    <submittedName>
        <fullName evidence="3">DNA-nicking endonuclease, Smr domain</fullName>
    </submittedName>
</protein>
<keyword evidence="3" id="KW-0255">Endonuclease</keyword>
<dbReference type="Gene3D" id="3.30.1370.110">
    <property type="match status" value="1"/>
</dbReference>
<reference evidence="4" key="1">
    <citation type="submission" date="2017-02" db="EMBL/GenBank/DDBJ databases">
        <authorList>
            <person name="Varghese N."/>
            <person name="Submissions S."/>
        </authorList>
    </citation>
    <scope>NUCLEOTIDE SEQUENCE [LARGE SCALE GENOMIC DNA]</scope>
    <source>
        <strain evidence="4">UM2</strain>
    </source>
</reference>
<dbReference type="InterPro" id="IPR036063">
    <property type="entry name" value="Smr_dom_sf"/>
</dbReference>
<dbReference type="InterPro" id="IPR002625">
    <property type="entry name" value="Smr_dom"/>
</dbReference>
<name>A0A1T5AXP7_9SPHN</name>
<feature type="region of interest" description="Disordered" evidence="1">
    <location>
        <begin position="19"/>
        <end position="55"/>
    </location>
</feature>